<accession>A0ABD3E7R8</accession>
<dbReference type="Proteomes" id="UP001632038">
    <property type="component" value="Unassembled WGS sequence"/>
</dbReference>
<comment type="caution">
    <text evidence="1">The sequence shown here is derived from an EMBL/GenBank/DDBJ whole genome shotgun (WGS) entry which is preliminary data.</text>
</comment>
<evidence type="ECO:0000313" key="1">
    <source>
        <dbReference type="EMBL" id="KAL3650498.1"/>
    </source>
</evidence>
<protein>
    <submittedName>
        <fullName evidence="1">Uncharacterized protein</fullName>
    </submittedName>
</protein>
<dbReference type="EMBL" id="JAVIJP010000007">
    <property type="protein sequence ID" value="KAL3650498.1"/>
    <property type="molecule type" value="Genomic_DNA"/>
</dbReference>
<sequence>MGCFNHLHGLNKNICWMGIGTGPWHFLKGRRSSPSNNMIVVIR</sequence>
<reference evidence="2" key="1">
    <citation type="journal article" date="2024" name="IScience">
        <title>Strigolactones Initiate the Formation of Haustorium-like Structures in Castilleja.</title>
        <authorList>
            <person name="Buerger M."/>
            <person name="Peterson D."/>
            <person name="Chory J."/>
        </authorList>
    </citation>
    <scope>NUCLEOTIDE SEQUENCE [LARGE SCALE GENOMIC DNA]</scope>
</reference>
<organism evidence="1 2">
    <name type="scientific">Castilleja foliolosa</name>
    <dbReference type="NCBI Taxonomy" id="1961234"/>
    <lineage>
        <taxon>Eukaryota</taxon>
        <taxon>Viridiplantae</taxon>
        <taxon>Streptophyta</taxon>
        <taxon>Embryophyta</taxon>
        <taxon>Tracheophyta</taxon>
        <taxon>Spermatophyta</taxon>
        <taxon>Magnoliopsida</taxon>
        <taxon>eudicotyledons</taxon>
        <taxon>Gunneridae</taxon>
        <taxon>Pentapetalae</taxon>
        <taxon>asterids</taxon>
        <taxon>lamiids</taxon>
        <taxon>Lamiales</taxon>
        <taxon>Orobanchaceae</taxon>
        <taxon>Pedicularideae</taxon>
        <taxon>Castillejinae</taxon>
        <taxon>Castilleja</taxon>
    </lineage>
</organism>
<dbReference type="AlphaFoldDB" id="A0ABD3E7R8"/>
<name>A0ABD3E7R8_9LAMI</name>
<gene>
    <name evidence="1" type="ORF">CASFOL_006901</name>
</gene>
<evidence type="ECO:0000313" key="2">
    <source>
        <dbReference type="Proteomes" id="UP001632038"/>
    </source>
</evidence>
<proteinExistence type="predicted"/>
<keyword evidence="2" id="KW-1185">Reference proteome</keyword>